<dbReference type="Pfam" id="PF09365">
    <property type="entry name" value="DUF2461"/>
    <property type="match status" value="1"/>
</dbReference>
<dbReference type="PANTHER" id="PTHR36452">
    <property type="entry name" value="CHROMOSOME 12, WHOLE GENOME SHOTGUN SEQUENCE"/>
    <property type="match status" value="1"/>
</dbReference>
<dbReference type="EMBL" id="CP002085">
    <property type="protein sequence ID" value="ADK84625.1"/>
    <property type="molecule type" value="Genomic_DNA"/>
</dbReference>
<organism evidence="1 2">
    <name type="scientific">Desulfarculus baarsii (strain ATCC 33931 / DSM 2075 / LMG 7858 / VKM B-1802 / 2st14)</name>
    <dbReference type="NCBI Taxonomy" id="644282"/>
    <lineage>
        <taxon>Bacteria</taxon>
        <taxon>Pseudomonadati</taxon>
        <taxon>Thermodesulfobacteriota</taxon>
        <taxon>Desulfarculia</taxon>
        <taxon>Desulfarculales</taxon>
        <taxon>Desulfarculaceae</taxon>
        <taxon>Desulfarculus</taxon>
    </lineage>
</organism>
<dbReference type="InterPro" id="IPR015996">
    <property type="entry name" value="UCP028451"/>
</dbReference>
<dbReference type="AlphaFoldDB" id="E1QG15"/>
<name>E1QG15_DESB2</name>
<dbReference type="InterPro" id="IPR012808">
    <property type="entry name" value="CHP02453"/>
</dbReference>
<evidence type="ECO:0000313" key="2">
    <source>
        <dbReference type="Proteomes" id="UP000009047"/>
    </source>
</evidence>
<sequence>MSPTDRFNGFSLQAEDFFRALAQNNNKPWFEEHRKQYDELILRPAKALVAELSPPMAQMVPGIHAEPMVNKSIFKIFRDTRFARDKSPFKDHLGLWLWEGQGPRMECSGFYLHFEPGRLMLGAGIYGFSRAQIEQYRSDVLHPQRGPALERALAQVGARGGVVDGQKLKRVPRGVDPDHPRAALARYTGLWVGVDEPLPDAARSAALVDYCLERWSGMLPLHFWLAEMAERALAAA</sequence>
<dbReference type="PIRSF" id="PIRSF028451">
    <property type="entry name" value="UCP028451"/>
    <property type="match status" value="1"/>
</dbReference>
<keyword evidence="2" id="KW-1185">Reference proteome</keyword>
<reference evidence="1 2" key="1">
    <citation type="journal article" date="2010" name="Stand. Genomic Sci.">
        <title>Complete genome sequence of Desulfarculus baarsii type strain (2st14).</title>
        <authorList>
            <person name="Sun H."/>
            <person name="Spring S."/>
            <person name="Lapidus A."/>
            <person name="Davenport K."/>
            <person name="Del Rio T.G."/>
            <person name="Tice H."/>
            <person name="Nolan M."/>
            <person name="Copeland A."/>
            <person name="Cheng J.F."/>
            <person name="Lucas S."/>
            <person name="Tapia R."/>
            <person name="Goodwin L."/>
            <person name="Pitluck S."/>
            <person name="Ivanova N."/>
            <person name="Pagani I."/>
            <person name="Mavromatis K."/>
            <person name="Ovchinnikova G."/>
            <person name="Pati A."/>
            <person name="Chen A."/>
            <person name="Palaniappan K."/>
            <person name="Hauser L."/>
            <person name="Chang Y.J."/>
            <person name="Jeffries C.D."/>
            <person name="Detter J.C."/>
            <person name="Han C."/>
            <person name="Rohde M."/>
            <person name="Brambilla E."/>
            <person name="Goker M."/>
            <person name="Woyke T."/>
            <person name="Bristow J."/>
            <person name="Eisen J.A."/>
            <person name="Markowitz V."/>
            <person name="Hugenholtz P."/>
            <person name="Kyrpides N.C."/>
            <person name="Klenk H.P."/>
            <person name="Land M."/>
        </authorList>
    </citation>
    <scope>NUCLEOTIDE SEQUENCE [LARGE SCALE GENOMIC DNA]</scope>
    <source>
        <strain evidence="2">ATCC 33931 / DSM 2075 / LMG 7858 / VKM B-1802 / 2st14</strain>
    </source>
</reference>
<dbReference type="Proteomes" id="UP000009047">
    <property type="component" value="Chromosome"/>
</dbReference>
<accession>E1QG15</accession>
<dbReference type="KEGG" id="dbr:Deba_1257"/>
<evidence type="ECO:0008006" key="3">
    <source>
        <dbReference type="Google" id="ProtNLM"/>
    </source>
</evidence>
<dbReference type="RefSeq" id="WP_013258079.1">
    <property type="nucleotide sequence ID" value="NC_014365.1"/>
</dbReference>
<gene>
    <name evidence="1" type="ordered locus">Deba_1257</name>
</gene>
<dbReference type="STRING" id="644282.Deba_1257"/>
<dbReference type="NCBIfam" id="TIGR02453">
    <property type="entry name" value="TIGR02453 family protein"/>
    <property type="match status" value="1"/>
</dbReference>
<evidence type="ECO:0000313" key="1">
    <source>
        <dbReference type="EMBL" id="ADK84625.1"/>
    </source>
</evidence>
<dbReference type="HOGENOM" id="CLU_036742_2_2_7"/>
<proteinExistence type="predicted"/>
<dbReference type="eggNOG" id="COG5587">
    <property type="taxonomic scope" value="Bacteria"/>
</dbReference>
<dbReference type="PANTHER" id="PTHR36452:SF1">
    <property type="entry name" value="DUF2461 DOMAIN-CONTAINING PROTEIN"/>
    <property type="match status" value="1"/>
</dbReference>
<protein>
    <recommendedName>
        <fullName evidence="3">TIGR02453 family protein</fullName>
    </recommendedName>
</protein>